<evidence type="ECO:0000313" key="3">
    <source>
        <dbReference type="Proteomes" id="UP001459277"/>
    </source>
</evidence>
<evidence type="ECO:0000256" key="1">
    <source>
        <dbReference type="SAM" id="MobiDB-lite"/>
    </source>
</evidence>
<feature type="compositionally biased region" description="Acidic residues" evidence="1">
    <location>
        <begin position="121"/>
        <end position="138"/>
    </location>
</feature>
<gene>
    <name evidence="2" type="ORF">SO802_003179</name>
</gene>
<sequence length="151" mass="16816">MDPLEFMLTPHSMTDAKYNSWGSGIPYPRRLLKGLDYEEFNITRLMPSHTAQKEPAAGEFIDPPHIPSIVYAFGPDGFARERAVPRNPNVIGYPFPLNTRAVTNYLRSLYCPEEVAHPGSGDDDDDGGGGGGDEEDSEVTPSYQPRKRQHH</sequence>
<organism evidence="2 3">
    <name type="scientific">Lithocarpus litseifolius</name>
    <dbReference type="NCBI Taxonomy" id="425828"/>
    <lineage>
        <taxon>Eukaryota</taxon>
        <taxon>Viridiplantae</taxon>
        <taxon>Streptophyta</taxon>
        <taxon>Embryophyta</taxon>
        <taxon>Tracheophyta</taxon>
        <taxon>Spermatophyta</taxon>
        <taxon>Magnoliopsida</taxon>
        <taxon>eudicotyledons</taxon>
        <taxon>Gunneridae</taxon>
        <taxon>Pentapetalae</taxon>
        <taxon>rosids</taxon>
        <taxon>fabids</taxon>
        <taxon>Fagales</taxon>
        <taxon>Fagaceae</taxon>
        <taxon>Lithocarpus</taxon>
    </lineage>
</organism>
<accession>A0AAW2DZE5</accession>
<evidence type="ECO:0000313" key="2">
    <source>
        <dbReference type="EMBL" id="KAL0016110.1"/>
    </source>
</evidence>
<feature type="region of interest" description="Disordered" evidence="1">
    <location>
        <begin position="113"/>
        <end position="151"/>
    </location>
</feature>
<reference evidence="2 3" key="1">
    <citation type="submission" date="2024-01" db="EMBL/GenBank/DDBJ databases">
        <title>A telomere-to-telomere, gap-free genome of sweet tea (Lithocarpus litseifolius).</title>
        <authorList>
            <person name="Zhou J."/>
        </authorList>
    </citation>
    <scope>NUCLEOTIDE SEQUENCE [LARGE SCALE GENOMIC DNA]</scope>
    <source>
        <strain evidence="2">Zhou-2022a</strain>
        <tissue evidence="2">Leaf</tissue>
    </source>
</reference>
<proteinExistence type="predicted"/>
<protein>
    <submittedName>
        <fullName evidence="2">Uncharacterized protein</fullName>
    </submittedName>
</protein>
<name>A0AAW2DZE5_9ROSI</name>
<keyword evidence="3" id="KW-1185">Reference proteome</keyword>
<dbReference type="EMBL" id="JAZDWU010000001">
    <property type="protein sequence ID" value="KAL0016110.1"/>
    <property type="molecule type" value="Genomic_DNA"/>
</dbReference>
<dbReference type="Proteomes" id="UP001459277">
    <property type="component" value="Unassembled WGS sequence"/>
</dbReference>
<dbReference type="AlphaFoldDB" id="A0AAW2DZE5"/>
<comment type="caution">
    <text evidence="2">The sequence shown here is derived from an EMBL/GenBank/DDBJ whole genome shotgun (WGS) entry which is preliminary data.</text>
</comment>